<dbReference type="NCBIfam" id="NF033516">
    <property type="entry name" value="transpos_IS3"/>
    <property type="match status" value="1"/>
</dbReference>
<dbReference type="InterPro" id="IPR012337">
    <property type="entry name" value="RNaseH-like_sf"/>
</dbReference>
<dbReference type="InterPro" id="IPR001584">
    <property type="entry name" value="Integrase_cat-core"/>
</dbReference>
<protein>
    <submittedName>
        <fullName evidence="2">Transposase</fullName>
    </submittedName>
</protein>
<dbReference type="Pfam" id="PF00665">
    <property type="entry name" value="rve"/>
    <property type="match status" value="1"/>
</dbReference>
<dbReference type="Proteomes" id="UP000717634">
    <property type="component" value="Unassembled WGS sequence"/>
</dbReference>
<keyword evidence="3" id="KW-1185">Reference proteome</keyword>
<sequence>MSRQGVYQRRQRQARQGERAEAVLEQVRVVRRKLPRLGTRKLVHKIAPLLRVQGVACGRDALFTLLRRKGLLIAPKRSYTKTTDSHHRFHCHPNLVKDTPKPTAPNQLWVSDITYLPTRQGTVYLSLVTDAFSRRIVGHHVHASLHTAGCLAALDRAVRGAGPHATGCIHHSDRGSQYASDAYQAALHKATLRCSMTDGYDCYQNALAERVNGILKDEFLFVLPDDLAQARLLVEQAVHLYNEERPHLALHYLTPNQVHLQGKSPAGKSERGPCLIAVNT</sequence>
<feature type="domain" description="Integrase catalytic" evidence="1">
    <location>
        <begin position="101"/>
        <end position="263"/>
    </location>
</feature>
<dbReference type="InterPro" id="IPR048020">
    <property type="entry name" value="Transpos_IS3"/>
</dbReference>
<evidence type="ECO:0000313" key="3">
    <source>
        <dbReference type="Proteomes" id="UP000717634"/>
    </source>
</evidence>
<gene>
    <name evidence="2" type="ORF">HBN54_003074</name>
</gene>
<comment type="caution">
    <text evidence="2">The sequence shown here is derived from an EMBL/GenBank/DDBJ whole genome shotgun (WGS) entry which is preliminary data.</text>
</comment>
<dbReference type="PROSITE" id="PS50994">
    <property type="entry name" value="INTEGRASE"/>
    <property type="match status" value="1"/>
</dbReference>
<proteinExistence type="predicted"/>
<dbReference type="PANTHER" id="PTHR46889">
    <property type="entry name" value="TRANSPOSASE INSF FOR INSERTION SEQUENCE IS3B-RELATED"/>
    <property type="match status" value="1"/>
</dbReference>
<dbReference type="PANTHER" id="PTHR46889:SF5">
    <property type="entry name" value="INTEGRASE PROTEIN"/>
    <property type="match status" value="1"/>
</dbReference>
<evidence type="ECO:0000313" key="2">
    <source>
        <dbReference type="EMBL" id="NKI90470.1"/>
    </source>
</evidence>
<organism evidence="2 3">
    <name type="scientific">Hymenobacter artigasi</name>
    <dbReference type="NCBI Taxonomy" id="2719616"/>
    <lineage>
        <taxon>Bacteria</taxon>
        <taxon>Pseudomonadati</taxon>
        <taxon>Bacteroidota</taxon>
        <taxon>Cytophagia</taxon>
        <taxon>Cytophagales</taxon>
        <taxon>Hymenobacteraceae</taxon>
        <taxon>Hymenobacter</taxon>
    </lineage>
</organism>
<name>A0ABX1HJW9_9BACT</name>
<evidence type="ECO:0000259" key="1">
    <source>
        <dbReference type="PROSITE" id="PS50994"/>
    </source>
</evidence>
<dbReference type="InterPro" id="IPR036397">
    <property type="entry name" value="RNaseH_sf"/>
</dbReference>
<dbReference type="EMBL" id="JAAVTK010000009">
    <property type="protein sequence ID" value="NKI90470.1"/>
    <property type="molecule type" value="Genomic_DNA"/>
</dbReference>
<dbReference type="Gene3D" id="3.30.420.10">
    <property type="entry name" value="Ribonuclease H-like superfamily/Ribonuclease H"/>
    <property type="match status" value="1"/>
</dbReference>
<accession>A0ABX1HJW9</accession>
<dbReference type="InterPro" id="IPR050900">
    <property type="entry name" value="Transposase_IS3/IS150/IS904"/>
</dbReference>
<reference evidence="2 3" key="1">
    <citation type="submission" date="2020-03" db="EMBL/GenBank/DDBJ databases">
        <title>Genomic Encyclopedia of Type Strains, Phase IV (KMG-V): Genome sequencing to study the core and pangenomes of soil and plant-associated prokaryotes.</title>
        <authorList>
            <person name="Whitman W."/>
        </authorList>
    </citation>
    <scope>NUCLEOTIDE SEQUENCE [LARGE SCALE GENOMIC DNA]</scope>
    <source>
        <strain evidence="2 3">1B</strain>
    </source>
</reference>
<dbReference type="SUPFAM" id="SSF53098">
    <property type="entry name" value="Ribonuclease H-like"/>
    <property type="match status" value="1"/>
</dbReference>